<organism evidence="3">
    <name type="scientific">marine metagenome</name>
    <dbReference type="NCBI Taxonomy" id="408172"/>
    <lineage>
        <taxon>unclassified sequences</taxon>
        <taxon>metagenomes</taxon>
        <taxon>ecological metagenomes</taxon>
    </lineage>
</organism>
<accession>A0A381ZHG9</accession>
<dbReference type="GO" id="GO:0009103">
    <property type="term" value="P:lipopolysaccharide biosynthetic process"/>
    <property type="evidence" value="ECO:0007669"/>
    <property type="project" value="TreeGrafter"/>
</dbReference>
<name>A0A381ZHG9_9ZZZZ</name>
<dbReference type="SUPFAM" id="SSF53756">
    <property type="entry name" value="UDP-Glycosyltransferase/glycogen phosphorylase"/>
    <property type="match status" value="1"/>
</dbReference>
<dbReference type="AlphaFoldDB" id="A0A381ZHG9"/>
<dbReference type="GO" id="GO:0016757">
    <property type="term" value="F:glycosyltransferase activity"/>
    <property type="evidence" value="ECO:0007669"/>
    <property type="project" value="InterPro"/>
</dbReference>
<evidence type="ECO:0000259" key="2">
    <source>
        <dbReference type="Pfam" id="PF00534"/>
    </source>
</evidence>
<dbReference type="CDD" id="cd03801">
    <property type="entry name" value="GT4_PimA-like"/>
    <property type="match status" value="1"/>
</dbReference>
<dbReference type="InterPro" id="IPR001296">
    <property type="entry name" value="Glyco_trans_1"/>
</dbReference>
<gene>
    <name evidence="3" type="ORF">METZ01_LOCUS141126</name>
</gene>
<keyword evidence="1" id="KW-0808">Transferase</keyword>
<reference evidence="3" key="1">
    <citation type="submission" date="2018-05" db="EMBL/GenBank/DDBJ databases">
        <authorList>
            <person name="Lanie J.A."/>
            <person name="Ng W.-L."/>
            <person name="Kazmierczak K.M."/>
            <person name="Andrzejewski T.M."/>
            <person name="Davidsen T.M."/>
            <person name="Wayne K.J."/>
            <person name="Tettelin H."/>
            <person name="Glass J.I."/>
            <person name="Rusch D."/>
            <person name="Podicherti R."/>
            <person name="Tsui H.-C.T."/>
            <person name="Winkler M.E."/>
        </authorList>
    </citation>
    <scope>NUCLEOTIDE SEQUENCE</scope>
</reference>
<protein>
    <recommendedName>
        <fullName evidence="2">Glycosyl transferase family 1 domain-containing protein</fullName>
    </recommendedName>
</protein>
<evidence type="ECO:0000256" key="1">
    <source>
        <dbReference type="ARBA" id="ARBA00022679"/>
    </source>
</evidence>
<feature type="domain" description="Glycosyl transferase family 1" evidence="2">
    <location>
        <begin position="96"/>
        <end position="248"/>
    </location>
</feature>
<sequence>MPVLKNIKSKDPNITTIYDVHEHMEALYRTFSNRFKPVKELAIHIRKREEKKYLKYVDQIILANPPMSNNPYENYSIPIYVIENFPELKYLNHSPGLKQSSPAIVYHGHLGPERGIGDLIKAMHRVILSIPEARLTLIGTFRTDEFQNEMRARIQEYSIGDVVQLLDQVPHKDIWDILQNHSIGVIPFRRTPLTEENTPTKLFEMMASGLEIVATDLPPTRYFVDDSIHWASPGNAESIADSIIHACQSLGDTSRVQKNLKLIAQKYNWDQRQDQYLALFD</sequence>
<dbReference type="PANTHER" id="PTHR46401">
    <property type="entry name" value="GLYCOSYLTRANSFERASE WBBK-RELATED"/>
    <property type="match status" value="1"/>
</dbReference>
<dbReference type="PANTHER" id="PTHR46401:SF2">
    <property type="entry name" value="GLYCOSYLTRANSFERASE WBBK-RELATED"/>
    <property type="match status" value="1"/>
</dbReference>
<dbReference type="Gene3D" id="3.40.50.2000">
    <property type="entry name" value="Glycogen Phosphorylase B"/>
    <property type="match status" value="1"/>
</dbReference>
<dbReference type="EMBL" id="UINC01021211">
    <property type="protein sequence ID" value="SVA88272.1"/>
    <property type="molecule type" value="Genomic_DNA"/>
</dbReference>
<dbReference type="Pfam" id="PF00534">
    <property type="entry name" value="Glycos_transf_1"/>
    <property type="match status" value="1"/>
</dbReference>
<proteinExistence type="predicted"/>
<evidence type="ECO:0000313" key="3">
    <source>
        <dbReference type="EMBL" id="SVA88272.1"/>
    </source>
</evidence>